<evidence type="ECO:0000313" key="7">
    <source>
        <dbReference type="EMBL" id="KAG0645724.1"/>
    </source>
</evidence>
<evidence type="ECO:0000256" key="2">
    <source>
        <dbReference type="ARBA" id="ARBA00022692"/>
    </source>
</evidence>
<proteinExistence type="predicted"/>
<protein>
    <submittedName>
        <fullName evidence="7">Sphingoid long-chain base transporter RSB1</fullName>
    </submittedName>
</protein>
<keyword evidence="8" id="KW-1185">Reference proteome</keyword>
<evidence type="ECO:0000313" key="8">
    <source>
        <dbReference type="Proteomes" id="UP000785200"/>
    </source>
</evidence>
<dbReference type="GO" id="GO:0000324">
    <property type="term" value="C:fungal-type vacuole"/>
    <property type="evidence" value="ECO:0007669"/>
    <property type="project" value="TreeGrafter"/>
</dbReference>
<feature type="transmembrane region" description="Helical" evidence="6">
    <location>
        <begin position="132"/>
        <end position="151"/>
    </location>
</feature>
<comment type="caution">
    <text evidence="7">The sequence shown here is derived from an EMBL/GenBank/DDBJ whole genome shotgun (WGS) entry which is preliminary data.</text>
</comment>
<dbReference type="PANTHER" id="PTHR31465:SF11">
    <property type="entry name" value="DOMAIN PROTEIN, PUTATIVE (AFU_ORTHOLOGUE AFUA_3G10770)-RELATED"/>
    <property type="match status" value="1"/>
</dbReference>
<keyword evidence="3 6" id="KW-1133">Transmembrane helix</keyword>
<comment type="subcellular location">
    <subcellularLocation>
        <location evidence="1">Membrane</location>
        <topology evidence="1">Multi-pass membrane protein</topology>
    </subcellularLocation>
</comment>
<feature type="transmembrane region" description="Helical" evidence="6">
    <location>
        <begin position="250"/>
        <end position="268"/>
    </location>
</feature>
<keyword evidence="4 6" id="KW-0472">Membrane</keyword>
<evidence type="ECO:0000256" key="3">
    <source>
        <dbReference type="ARBA" id="ARBA00022989"/>
    </source>
</evidence>
<feature type="transmembrane region" description="Helical" evidence="6">
    <location>
        <begin position="55"/>
        <end position="73"/>
    </location>
</feature>
<feature type="region of interest" description="Disordered" evidence="5">
    <location>
        <begin position="278"/>
        <end position="306"/>
    </location>
</feature>
<gene>
    <name evidence="7" type="ORF">D0Z07_8065</name>
</gene>
<dbReference type="InterPro" id="IPR007568">
    <property type="entry name" value="RTA1"/>
</dbReference>
<dbReference type="Pfam" id="PF04479">
    <property type="entry name" value="RTA1"/>
    <property type="match status" value="1"/>
</dbReference>
<feature type="compositionally biased region" description="Basic and acidic residues" evidence="5">
    <location>
        <begin position="292"/>
        <end position="306"/>
    </location>
</feature>
<dbReference type="OrthoDB" id="1844152at2759"/>
<dbReference type="GO" id="GO:0005886">
    <property type="term" value="C:plasma membrane"/>
    <property type="evidence" value="ECO:0007669"/>
    <property type="project" value="TreeGrafter"/>
</dbReference>
<feature type="transmembrane region" description="Helical" evidence="6">
    <location>
        <begin position="171"/>
        <end position="198"/>
    </location>
</feature>
<sequence>MAATVDRNICVSWSNIPGYDGPYGYDPSLGAGISFCILFGMSTFSHIITSVLTRTWWQIVFAVGALTEVIGWAGRTWSSPCPYQTTPFLIQIVTLIIALAPAFFTAGTYVILGRLIRTLGPHISPIGPNTYLYIFCSADILSLVIQAIGGAQAASAYAQTPPSSTKVGTHIMVAGIVFQLASVLVFSTLFFIVVKRAFKGNSEVLKERKIRALIAGTSLSVVCVIIRSVYRTVELSEGWSGYLITHEGYFIGLDGVLMVIAVGIFNFVQPRWAEDSCGHNGHKRAGSEEEMGDRGVPNEDGIDRSG</sequence>
<evidence type="ECO:0000256" key="5">
    <source>
        <dbReference type="SAM" id="MobiDB-lite"/>
    </source>
</evidence>
<evidence type="ECO:0000256" key="4">
    <source>
        <dbReference type="ARBA" id="ARBA00023136"/>
    </source>
</evidence>
<organism evidence="7 8">
    <name type="scientific">Hyphodiscus hymeniophilus</name>
    <dbReference type="NCBI Taxonomy" id="353542"/>
    <lineage>
        <taxon>Eukaryota</taxon>
        <taxon>Fungi</taxon>
        <taxon>Dikarya</taxon>
        <taxon>Ascomycota</taxon>
        <taxon>Pezizomycotina</taxon>
        <taxon>Leotiomycetes</taxon>
        <taxon>Helotiales</taxon>
        <taxon>Hyphodiscaceae</taxon>
        <taxon>Hyphodiscus</taxon>
    </lineage>
</organism>
<evidence type="ECO:0000256" key="6">
    <source>
        <dbReference type="SAM" id="Phobius"/>
    </source>
</evidence>
<dbReference type="Proteomes" id="UP000785200">
    <property type="component" value="Unassembled WGS sequence"/>
</dbReference>
<feature type="transmembrane region" description="Helical" evidence="6">
    <location>
        <begin position="88"/>
        <end position="112"/>
    </location>
</feature>
<dbReference type="PANTHER" id="PTHR31465">
    <property type="entry name" value="PROTEIN RTA1-RELATED"/>
    <property type="match status" value="1"/>
</dbReference>
<evidence type="ECO:0000256" key="1">
    <source>
        <dbReference type="ARBA" id="ARBA00004141"/>
    </source>
</evidence>
<feature type="transmembrane region" description="Helical" evidence="6">
    <location>
        <begin position="29"/>
        <end position="48"/>
    </location>
</feature>
<keyword evidence="2 6" id="KW-0812">Transmembrane</keyword>
<name>A0A9P6VE55_9HELO</name>
<feature type="transmembrane region" description="Helical" evidence="6">
    <location>
        <begin position="210"/>
        <end position="230"/>
    </location>
</feature>
<reference evidence="7" key="1">
    <citation type="submission" date="2019-07" db="EMBL/GenBank/DDBJ databases">
        <title>Hyphodiscus hymeniophilus genome sequencing and assembly.</title>
        <authorList>
            <person name="Kramer G."/>
            <person name="Nodwell J."/>
        </authorList>
    </citation>
    <scope>NUCLEOTIDE SEQUENCE</scope>
    <source>
        <strain evidence="7">ATCC 34498</strain>
    </source>
</reference>
<accession>A0A9P6VE55</accession>
<dbReference type="EMBL" id="VNKQ01000017">
    <property type="protein sequence ID" value="KAG0645724.1"/>
    <property type="molecule type" value="Genomic_DNA"/>
</dbReference>
<dbReference type="AlphaFoldDB" id="A0A9P6VE55"/>